<dbReference type="AlphaFoldDB" id="A0A7S3D2D9"/>
<organism evidence="1">
    <name type="scientific">Palpitomonas bilix</name>
    <dbReference type="NCBI Taxonomy" id="652834"/>
    <lineage>
        <taxon>Eukaryota</taxon>
        <taxon>Eukaryota incertae sedis</taxon>
    </lineage>
</organism>
<name>A0A7S3D2D9_9EUKA</name>
<accession>A0A7S3D2D9</accession>
<evidence type="ECO:0000313" key="1">
    <source>
        <dbReference type="EMBL" id="CAE0242774.1"/>
    </source>
</evidence>
<dbReference type="EMBL" id="HBIB01008014">
    <property type="protein sequence ID" value="CAE0242774.1"/>
    <property type="molecule type" value="Transcribed_RNA"/>
</dbReference>
<sequence length="288" mass="30782">MIIAVTLSFPSFSSSTYRTSSFATAFADCPAMSKRLAICTASLFDISFHRPSHATMMNSSFGPAANLRRSGRLITPYFLSSKSPKARDTSSTPFILPFASILPPLFSILSLSFGFNALWSSESGSAKKPVLSSDGLALSRLHNTARASPIPATNTWSSSSNTHAAVLPSLQGGDCDFAFAIYSSSNLEKLDSNASLTAFPSRPFSSSSFSSSCGTLSEADTAARAPPWPSKIPKKEAGVLSPSLLSFFISFISTVVRMSSIVQWASSYVCRFPFFPTHAYSFTKEGGD</sequence>
<gene>
    <name evidence="1" type="ORF">PBIL07802_LOCUS4939</name>
</gene>
<proteinExistence type="predicted"/>
<reference evidence="1" key="1">
    <citation type="submission" date="2021-01" db="EMBL/GenBank/DDBJ databases">
        <authorList>
            <person name="Corre E."/>
            <person name="Pelletier E."/>
            <person name="Niang G."/>
            <person name="Scheremetjew M."/>
            <person name="Finn R."/>
            <person name="Kale V."/>
            <person name="Holt S."/>
            <person name="Cochrane G."/>
            <person name="Meng A."/>
            <person name="Brown T."/>
            <person name="Cohen L."/>
        </authorList>
    </citation>
    <scope>NUCLEOTIDE SEQUENCE</scope>
    <source>
        <strain evidence="1">NIES-2562</strain>
    </source>
</reference>
<protein>
    <submittedName>
        <fullName evidence="1">Uncharacterized protein</fullName>
    </submittedName>
</protein>